<keyword evidence="1" id="KW-0732">Signal</keyword>
<evidence type="ECO:0000313" key="2">
    <source>
        <dbReference type="EMBL" id="MBB4006046.1"/>
    </source>
</evidence>
<comment type="caution">
    <text evidence="3">The sequence shown here is derived from an EMBL/GenBank/DDBJ whole genome shotgun (WGS) entry which is preliminary data.</text>
</comment>
<reference evidence="3 4" key="1">
    <citation type="submission" date="2016-09" db="EMBL/GenBank/DDBJ databases">
        <title>Rhizobium oryziradicis sp. nov., isolated from the root of rice.</title>
        <authorList>
            <person name="Zhao J."/>
            <person name="Zhang X."/>
        </authorList>
    </citation>
    <scope>NUCLEOTIDE SEQUENCE [LARGE SCALE GENOMIC DNA]</scope>
    <source>
        <strain evidence="3 4">14971</strain>
    </source>
</reference>
<dbReference type="RefSeq" id="WP_075614852.1">
    <property type="nucleotide sequence ID" value="NZ_JACIED010000001.1"/>
</dbReference>
<evidence type="ECO:0000313" key="5">
    <source>
        <dbReference type="Proteomes" id="UP000544107"/>
    </source>
</evidence>
<dbReference type="EMBL" id="MKIN01000022">
    <property type="protein sequence ID" value="OLP49061.1"/>
    <property type="molecule type" value="Genomic_DNA"/>
</dbReference>
<dbReference type="Proteomes" id="UP000185598">
    <property type="component" value="Unassembled WGS sequence"/>
</dbReference>
<feature type="chain" id="PRO_5044564276" evidence="1">
    <location>
        <begin position="21"/>
        <end position="136"/>
    </location>
</feature>
<dbReference type="AlphaFoldDB" id="A0A1Q9A3A1"/>
<name>A0A1Q9A3A1_9HYPH</name>
<protein>
    <submittedName>
        <fullName evidence="3">Uncharacterized protein</fullName>
    </submittedName>
</protein>
<evidence type="ECO:0000256" key="1">
    <source>
        <dbReference type="SAM" id="SignalP"/>
    </source>
</evidence>
<evidence type="ECO:0000313" key="3">
    <source>
        <dbReference type="EMBL" id="OLP49061.1"/>
    </source>
</evidence>
<accession>A0A1Q9A3A1</accession>
<evidence type="ECO:0000313" key="4">
    <source>
        <dbReference type="Proteomes" id="UP000185598"/>
    </source>
</evidence>
<proteinExistence type="predicted"/>
<sequence length="136" mass="14457">MKIVILATSMLLAVTAHAQAASCENNFQVTGVPMVTALSYRSWQEYPKAKASVVLKQLAQAVAAEGFSGIKINNDLSSIDAFQETSGSGRIQTLRVVARQKGAAVRVDAVFDIQAGQLTSKDAVRSSICKIIDSGR</sequence>
<feature type="signal peptide" evidence="1">
    <location>
        <begin position="1"/>
        <end position="20"/>
    </location>
</feature>
<dbReference type="Proteomes" id="UP000544107">
    <property type="component" value="Unassembled WGS sequence"/>
</dbReference>
<keyword evidence="4" id="KW-1185">Reference proteome</keyword>
<gene>
    <name evidence="3" type="ORF">BJF91_18310</name>
    <name evidence="2" type="ORF">GGQ71_000282</name>
</gene>
<reference evidence="2 5" key="2">
    <citation type="submission" date="2020-08" db="EMBL/GenBank/DDBJ databases">
        <title>Genomic Encyclopedia of Type Strains, Phase IV (KMG-IV): sequencing the most valuable type-strain genomes for metagenomic binning, comparative biology and taxonomic classification.</title>
        <authorList>
            <person name="Goeker M."/>
        </authorList>
    </citation>
    <scope>NUCLEOTIDE SEQUENCE [LARGE SCALE GENOMIC DNA]</scope>
    <source>
        <strain evidence="2 5">DSM 100021</strain>
    </source>
</reference>
<dbReference type="EMBL" id="JACIED010000001">
    <property type="protein sequence ID" value="MBB4006046.1"/>
    <property type="molecule type" value="Genomic_DNA"/>
</dbReference>
<organism evidence="3 4">
    <name type="scientific">Allorhizobium taibaishanense</name>
    <dbReference type="NCBI Taxonomy" id="887144"/>
    <lineage>
        <taxon>Bacteria</taxon>
        <taxon>Pseudomonadati</taxon>
        <taxon>Pseudomonadota</taxon>
        <taxon>Alphaproteobacteria</taxon>
        <taxon>Hyphomicrobiales</taxon>
        <taxon>Rhizobiaceae</taxon>
        <taxon>Rhizobium/Agrobacterium group</taxon>
        <taxon>Allorhizobium</taxon>
    </lineage>
</organism>